<dbReference type="Pfam" id="PF01535">
    <property type="entry name" value="PPR"/>
    <property type="match status" value="3"/>
</dbReference>
<dbReference type="InterPro" id="IPR051114">
    <property type="entry name" value="Mito_RNA_Proc_CCM1"/>
</dbReference>
<dbReference type="GO" id="GO:0005739">
    <property type="term" value="C:mitochondrion"/>
    <property type="evidence" value="ECO:0007669"/>
    <property type="project" value="TreeGrafter"/>
</dbReference>
<dbReference type="AlphaFoldDB" id="A0AAV8QBM4"/>
<dbReference type="Proteomes" id="UP001222027">
    <property type="component" value="Unassembled WGS sequence"/>
</dbReference>
<name>A0AAV8QBM4_ENSVE</name>
<evidence type="ECO:0000313" key="4">
    <source>
        <dbReference type="EMBL" id="KAJ8510305.1"/>
    </source>
</evidence>
<dbReference type="PROSITE" id="PS51375">
    <property type="entry name" value="PPR"/>
    <property type="match status" value="1"/>
</dbReference>
<dbReference type="GO" id="GO:0007005">
    <property type="term" value="P:mitochondrion organization"/>
    <property type="evidence" value="ECO:0007669"/>
    <property type="project" value="TreeGrafter"/>
</dbReference>
<evidence type="ECO:0008006" key="6">
    <source>
        <dbReference type="Google" id="ProtNLM"/>
    </source>
</evidence>
<protein>
    <recommendedName>
        <fullName evidence="6">Pentacotripeptide-repeat region of PRORP domain-containing protein</fullName>
    </recommendedName>
</protein>
<dbReference type="PANTHER" id="PTHR47934:SF6">
    <property type="entry name" value="MITOCHONDRIAL GROUP I INTRON SPLICING FACTOR CCM1-RELATED"/>
    <property type="match status" value="1"/>
</dbReference>
<keyword evidence="5" id="KW-1185">Reference proteome</keyword>
<feature type="compositionally biased region" description="Pro residues" evidence="3">
    <location>
        <begin position="72"/>
        <end position="84"/>
    </location>
</feature>
<evidence type="ECO:0000256" key="2">
    <source>
        <dbReference type="PROSITE-ProRule" id="PRU00708"/>
    </source>
</evidence>
<proteinExistence type="predicted"/>
<evidence type="ECO:0000313" key="5">
    <source>
        <dbReference type="Proteomes" id="UP001222027"/>
    </source>
</evidence>
<accession>A0AAV8QBM4</accession>
<dbReference type="Pfam" id="PF13041">
    <property type="entry name" value="PPR_2"/>
    <property type="match status" value="1"/>
</dbReference>
<dbReference type="GO" id="GO:0006396">
    <property type="term" value="P:RNA processing"/>
    <property type="evidence" value="ECO:0007669"/>
    <property type="project" value="TreeGrafter"/>
</dbReference>
<dbReference type="InterPro" id="IPR002885">
    <property type="entry name" value="PPR_rpt"/>
</dbReference>
<dbReference type="NCBIfam" id="TIGR00756">
    <property type="entry name" value="PPR"/>
    <property type="match status" value="1"/>
</dbReference>
<reference evidence="4 5" key="1">
    <citation type="submission" date="2022-12" db="EMBL/GenBank/DDBJ databases">
        <title>Chromosome-scale assembly of the Ensete ventricosum genome.</title>
        <authorList>
            <person name="Dussert Y."/>
            <person name="Stocks J."/>
            <person name="Wendawek A."/>
            <person name="Woldeyes F."/>
            <person name="Nichols R.A."/>
            <person name="Borrell J.S."/>
        </authorList>
    </citation>
    <scope>NUCLEOTIDE SEQUENCE [LARGE SCALE GENOMIC DNA]</scope>
    <source>
        <strain evidence="5">cv. Maze</strain>
        <tissue evidence="4">Seeds</tissue>
    </source>
</reference>
<dbReference type="Gene3D" id="1.25.40.10">
    <property type="entry name" value="Tetratricopeptide repeat domain"/>
    <property type="match status" value="2"/>
</dbReference>
<feature type="region of interest" description="Disordered" evidence="3">
    <location>
        <begin position="68"/>
        <end position="91"/>
    </location>
</feature>
<keyword evidence="1" id="KW-0677">Repeat</keyword>
<comment type="caution">
    <text evidence="4">The sequence shown here is derived from an EMBL/GenBank/DDBJ whole genome shotgun (WGS) entry which is preliminary data.</text>
</comment>
<dbReference type="InterPro" id="IPR011990">
    <property type="entry name" value="TPR-like_helical_dom_sf"/>
</dbReference>
<dbReference type="EMBL" id="JAQQAF010000001">
    <property type="protein sequence ID" value="KAJ8510305.1"/>
    <property type="molecule type" value="Genomic_DNA"/>
</dbReference>
<dbReference type="PANTHER" id="PTHR47934">
    <property type="entry name" value="PENTATRICOPEPTIDE REPEAT-CONTAINING PROTEIN PET309, MITOCHONDRIAL"/>
    <property type="match status" value="1"/>
</dbReference>
<sequence length="276" mass="30447">MKPSSQIKAVATATTSTPTRLSSLFSSLPPITQPVPASPCRRLRPPTFMSRLYCSICASPCPSAARLRTSPERPPLLEPPPPPLSLQSRRLRPDPGIRLPAETLGAMIHDFVRKRRIAEAQALVLRLVRRRGASRAEVVAALATSYGRCVVPGSAVFDLLIRTYVQARKPREAAEAFRLLKARGLFVSINACNLLLAGLVRMDWVDMARDIYGGIVEMGMQEADSVFKRMVSRGVQPDGSTYTTLINGHVAVDNLKEAFRLHDEMLQRGFVPDDKF</sequence>
<dbReference type="GO" id="GO:0003729">
    <property type="term" value="F:mRNA binding"/>
    <property type="evidence" value="ECO:0007669"/>
    <property type="project" value="TreeGrafter"/>
</dbReference>
<organism evidence="4 5">
    <name type="scientific">Ensete ventricosum</name>
    <name type="common">Abyssinian banana</name>
    <name type="synonym">Musa ensete</name>
    <dbReference type="NCBI Taxonomy" id="4639"/>
    <lineage>
        <taxon>Eukaryota</taxon>
        <taxon>Viridiplantae</taxon>
        <taxon>Streptophyta</taxon>
        <taxon>Embryophyta</taxon>
        <taxon>Tracheophyta</taxon>
        <taxon>Spermatophyta</taxon>
        <taxon>Magnoliopsida</taxon>
        <taxon>Liliopsida</taxon>
        <taxon>Zingiberales</taxon>
        <taxon>Musaceae</taxon>
        <taxon>Ensete</taxon>
    </lineage>
</organism>
<gene>
    <name evidence="4" type="ORF">OPV22_000739</name>
</gene>
<evidence type="ECO:0000256" key="1">
    <source>
        <dbReference type="ARBA" id="ARBA00022737"/>
    </source>
</evidence>
<evidence type="ECO:0000256" key="3">
    <source>
        <dbReference type="SAM" id="MobiDB-lite"/>
    </source>
</evidence>
<feature type="repeat" description="PPR" evidence="2">
    <location>
        <begin position="238"/>
        <end position="272"/>
    </location>
</feature>